<accession>A0AB33Z2Y0</accession>
<dbReference type="InterPro" id="IPR014284">
    <property type="entry name" value="RNA_pol_sigma-70_dom"/>
</dbReference>
<dbReference type="AlphaFoldDB" id="A0AB33Z2Y0"/>
<dbReference type="GO" id="GO:0003899">
    <property type="term" value="F:DNA-directed RNA polymerase activity"/>
    <property type="evidence" value="ECO:0007669"/>
    <property type="project" value="InterPro"/>
</dbReference>
<evidence type="ECO:0000256" key="4">
    <source>
        <dbReference type="ARBA" id="ARBA00023125"/>
    </source>
</evidence>
<keyword evidence="3 6" id="KW-0731">Sigma factor</keyword>
<organism evidence="10 11">
    <name type="scientific">Cycloclasticus pugetii</name>
    <dbReference type="NCBI Taxonomy" id="34068"/>
    <lineage>
        <taxon>Bacteria</taxon>
        <taxon>Pseudomonadati</taxon>
        <taxon>Pseudomonadota</taxon>
        <taxon>Gammaproteobacteria</taxon>
        <taxon>Thiotrichales</taxon>
        <taxon>Piscirickettsiaceae</taxon>
        <taxon>Cycloclasticus</taxon>
    </lineage>
</organism>
<dbReference type="InterPro" id="IPR013324">
    <property type="entry name" value="RNA_pol_sigma_r3/r4-like"/>
</dbReference>
<dbReference type="EMBL" id="ASHL01000002">
    <property type="protein sequence ID" value="EPD13633.1"/>
    <property type="molecule type" value="Genomic_DNA"/>
</dbReference>
<dbReference type="SUPFAM" id="SSF88946">
    <property type="entry name" value="Sigma2 domain of RNA polymerase sigma factors"/>
    <property type="match status" value="1"/>
</dbReference>
<dbReference type="PANTHER" id="PTHR30385">
    <property type="entry name" value="SIGMA FACTOR F FLAGELLAR"/>
    <property type="match status" value="1"/>
</dbReference>
<evidence type="ECO:0000259" key="8">
    <source>
        <dbReference type="Pfam" id="PF04542"/>
    </source>
</evidence>
<comment type="similarity">
    <text evidence="6">Belongs to the sigma-70 factor family. FliA subfamily.</text>
</comment>
<dbReference type="InterPro" id="IPR000943">
    <property type="entry name" value="RNA_pol_sigma70"/>
</dbReference>
<proteinExistence type="inferred from homology"/>
<dbReference type="InterPro" id="IPR007624">
    <property type="entry name" value="RNA_pol_sigma70_r3"/>
</dbReference>
<evidence type="ECO:0000259" key="9">
    <source>
        <dbReference type="Pfam" id="PF04545"/>
    </source>
</evidence>
<dbReference type="GO" id="GO:0005737">
    <property type="term" value="C:cytoplasm"/>
    <property type="evidence" value="ECO:0007669"/>
    <property type="project" value="UniProtKB-SubCell"/>
</dbReference>
<dbReference type="NCBIfam" id="NF005413">
    <property type="entry name" value="PRK06986.1"/>
    <property type="match status" value="1"/>
</dbReference>
<dbReference type="InterPro" id="IPR013325">
    <property type="entry name" value="RNA_pol_sigma_r2"/>
</dbReference>
<evidence type="ECO:0000259" key="7">
    <source>
        <dbReference type="Pfam" id="PF04539"/>
    </source>
</evidence>
<dbReference type="NCBIfam" id="TIGR02937">
    <property type="entry name" value="sigma70-ECF"/>
    <property type="match status" value="1"/>
</dbReference>
<dbReference type="InterPro" id="IPR007630">
    <property type="entry name" value="RNA_pol_sigma70_r4"/>
</dbReference>
<evidence type="ECO:0000256" key="1">
    <source>
        <dbReference type="ARBA" id="ARBA00022490"/>
    </source>
</evidence>
<reference evidence="10 11" key="1">
    <citation type="journal article" date="2013" name="Genome Announc.">
        <title>Genome Sequence of the Pyrene- and Fluoranthene-Degrading Bacterium Cycloclasticus sp. Strain PY97M.</title>
        <authorList>
            <person name="Cui Z."/>
            <person name="Xu G."/>
            <person name="Li Q."/>
            <person name="Gao W."/>
            <person name="Zheng L."/>
        </authorList>
    </citation>
    <scope>NUCLEOTIDE SEQUENCE [LARGE SCALE GENOMIC DNA]</scope>
    <source>
        <strain evidence="10 11">PY97M</strain>
    </source>
</reference>
<keyword evidence="2 6" id="KW-0805">Transcription regulation</keyword>
<dbReference type="HAMAP" id="MF_00962">
    <property type="entry name" value="Sigma70_FliA"/>
    <property type="match status" value="1"/>
</dbReference>
<feature type="region of interest" description="Sigma-70 factor domain-2" evidence="6">
    <location>
        <begin position="18"/>
        <end position="90"/>
    </location>
</feature>
<evidence type="ECO:0000256" key="2">
    <source>
        <dbReference type="ARBA" id="ARBA00023015"/>
    </source>
</evidence>
<evidence type="ECO:0000256" key="6">
    <source>
        <dbReference type="HAMAP-Rule" id="MF_00962"/>
    </source>
</evidence>
<feature type="DNA-binding region" description="H-T-H motif" evidence="6">
    <location>
        <begin position="201"/>
        <end position="220"/>
    </location>
</feature>
<dbReference type="Pfam" id="PF04542">
    <property type="entry name" value="Sigma70_r2"/>
    <property type="match status" value="1"/>
</dbReference>
<dbReference type="SUPFAM" id="SSF88659">
    <property type="entry name" value="Sigma3 and sigma4 domains of RNA polymerase sigma factors"/>
    <property type="match status" value="2"/>
</dbReference>
<dbReference type="InterPro" id="IPR007627">
    <property type="entry name" value="RNA_pol_sigma70_r2"/>
</dbReference>
<protein>
    <recommendedName>
        <fullName evidence="6">RNA polymerase sigma factor FliA</fullName>
    </recommendedName>
    <alternativeName>
        <fullName evidence="6">RNA polymerase sigma factor for flagellar operon</fullName>
    </alternativeName>
    <alternativeName>
        <fullName evidence="6">Sigma F</fullName>
    </alternativeName>
    <alternativeName>
        <fullName evidence="6">Sigma-28</fullName>
    </alternativeName>
</protein>
<feature type="domain" description="RNA polymerase sigma-70 region 2" evidence="8">
    <location>
        <begin position="18"/>
        <end position="91"/>
    </location>
</feature>
<evidence type="ECO:0000256" key="5">
    <source>
        <dbReference type="ARBA" id="ARBA00023163"/>
    </source>
</evidence>
<feature type="short sequence motif" description="Interaction with polymerase core subunit RpoC" evidence="6">
    <location>
        <begin position="45"/>
        <end position="48"/>
    </location>
</feature>
<dbReference type="Proteomes" id="UP000015462">
    <property type="component" value="Unassembled WGS sequence"/>
</dbReference>
<feature type="domain" description="RNA polymerase sigma-70 region 3" evidence="7">
    <location>
        <begin position="98"/>
        <end position="156"/>
    </location>
</feature>
<dbReference type="Gene3D" id="1.20.140.160">
    <property type="match status" value="1"/>
</dbReference>
<gene>
    <name evidence="6" type="primary">fliA</name>
    <name evidence="10" type="ORF">L196_03831</name>
</gene>
<feature type="region of interest" description="Sigma-70 factor domain-4" evidence="6">
    <location>
        <begin position="179"/>
        <end position="227"/>
    </location>
</feature>
<keyword evidence="1 6" id="KW-0963">Cytoplasm</keyword>
<comment type="caution">
    <text evidence="6">Lacks conserved residue(s) required for the propagation of feature annotation.</text>
</comment>
<dbReference type="NCBIfam" id="TIGR02479">
    <property type="entry name" value="FliA_WhiG"/>
    <property type="match status" value="1"/>
</dbReference>
<dbReference type="Pfam" id="PF04545">
    <property type="entry name" value="Sigma70_r4"/>
    <property type="match status" value="1"/>
</dbReference>
<dbReference type="InterPro" id="IPR012845">
    <property type="entry name" value="RNA_pol_sigma_FliA_WhiG"/>
</dbReference>
<evidence type="ECO:0000256" key="3">
    <source>
        <dbReference type="ARBA" id="ARBA00023082"/>
    </source>
</evidence>
<dbReference type="InterPro" id="IPR028617">
    <property type="entry name" value="Sigma70_FliA"/>
</dbReference>
<dbReference type="PRINTS" id="PR00046">
    <property type="entry name" value="SIGMA70FCT"/>
</dbReference>
<dbReference type="GO" id="GO:0003677">
    <property type="term" value="F:DNA binding"/>
    <property type="evidence" value="ECO:0007669"/>
    <property type="project" value="UniProtKB-UniRule"/>
</dbReference>
<dbReference type="PANTHER" id="PTHR30385:SF7">
    <property type="entry name" value="RNA POLYMERASE SIGMA FACTOR FLIA"/>
    <property type="match status" value="1"/>
</dbReference>
<sequence length="236" mass="26456">MNGIAMYTNLQAKTAGELVATHAPLVKRIAYHLLAKLPDTVLVEDLIQAGMIGLLEASNNYKDNYGASFATYAGIRIRGAMLDDVRRTDWTPRSVHRKARQITEAMRRIEQQTGRDARDTEIAALLDITIEEYHKILQDSTCCRLFSTDEMEGESDQVSTENILENINEEDFRVALAGAISSLPEREQMVVSLYYDNELNLKEIGSVLGVSESRACQINNQAMLRLKSRLVNYAPS</sequence>
<feature type="domain" description="RNA polymerase sigma-70 region 4" evidence="9">
    <location>
        <begin position="179"/>
        <end position="227"/>
    </location>
</feature>
<dbReference type="CDD" id="cd06171">
    <property type="entry name" value="Sigma70_r4"/>
    <property type="match status" value="1"/>
</dbReference>
<keyword evidence="11" id="KW-1185">Reference proteome</keyword>
<keyword evidence="4 6" id="KW-0238">DNA-binding</keyword>
<dbReference type="Pfam" id="PF04539">
    <property type="entry name" value="Sigma70_r3"/>
    <property type="match status" value="1"/>
</dbReference>
<comment type="function">
    <text evidence="6">Sigma factors are initiation factors that promote the attachment of RNA polymerase to specific initiation sites and are then released. This sigma factor controls the expression of flagella-related genes.</text>
</comment>
<dbReference type="GO" id="GO:0016987">
    <property type="term" value="F:sigma factor activity"/>
    <property type="evidence" value="ECO:0007669"/>
    <property type="project" value="UniProtKB-UniRule"/>
</dbReference>
<keyword evidence="5 6" id="KW-0804">Transcription</keyword>
<dbReference type="GO" id="GO:0006352">
    <property type="term" value="P:DNA-templated transcription initiation"/>
    <property type="evidence" value="ECO:0007669"/>
    <property type="project" value="UniProtKB-UniRule"/>
</dbReference>
<evidence type="ECO:0000313" key="11">
    <source>
        <dbReference type="Proteomes" id="UP000015462"/>
    </source>
</evidence>
<evidence type="ECO:0000313" key="10">
    <source>
        <dbReference type="EMBL" id="EPD13633.1"/>
    </source>
</evidence>
<comment type="caution">
    <text evidence="10">The sequence shown here is derived from an EMBL/GenBank/DDBJ whole genome shotgun (WGS) entry which is preliminary data.</text>
</comment>
<dbReference type="Gene3D" id="1.10.1740.10">
    <property type="match status" value="1"/>
</dbReference>
<name>A0AB33Z2Y0_9GAMM</name>
<comment type="subcellular location">
    <subcellularLocation>
        <location evidence="6">Cytoplasm</location>
    </subcellularLocation>
</comment>
<dbReference type="RefSeq" id="WP_015006338.1">
    <property type="nucleotide sequence ID" value="NZ_FQZJ01000001.1"/>
</dbReference>